<accession>A0A0B7BVB1</accession>
<reference evidence="1" key="1">
    <citation type="submission" date="2014-12" db="EMBL/GenBank/DDBJ databases">
        <title>Insight into the proteome of Arion vulgaris.</title>
        <authorList>
            <person name="Aradska J."/>
            <person name="Bulat T."/>
            <person name="Smidak R."/>
            <person name="Sarate P."/>
            <person name="Gangsoo J."/>
            <person name="Sialana F."/>
            <person name="Bilban M."/>
            <person name="Lubec G."/>
        </authorList>
    </citation>
    <scope>NUCLEOTIDE SEQUENCE</scope>
    <source>
        <tissue evidence="1">Skin</tissue>
    </source>
</reference>
<organism evidence="1">
    <name type="scientific">Arion vulgaris</name>
    <dbReference type="NCBI Taxonomy" id="1028688"/>
    <lineage>
        <taxon>Eukaryota</taxon>
        <taxon>Metazoa</taxon>
        <taxon>Spiralia</taxon>
        <taxon>Lophotrochozoa</taxon>
        <taxon>Mollusca</taxon>
        <taxon>Gastropoda</taxon>
        <taxon>Heterobranchia</taxon>
        <taxon>Euthyneura</taxon>
        <taxon>Panpulmonata</taxon>
        <taxon>Eupulmonata</taxon>
        <taxon>Stylommatophora</taxon>
        <taxon>Helicina</taxon>
        <taxon>Arionoidea</taxon>
        <taxon>Arionidae</taxon>
        <taxon>Arion</taxon>
    </lineage>
</organism>
<gene>
    <name evidence="1" type="primary">ORF214015</name>
</gene>
<dbReference type="AlphaFoldDB" id="A0A0B7BVB1"/>
<dbReference type="EMBL" id="HACG01050058">
    <property type="protein sequence ID" value="CEK96923.1"/>
    <property type="molecule type" value="Transcribed_RNA"/>
</dbReference>
<proteinExistence type="predicted"/>
<name>A0A0B7BVB1_9EUPU</name>
<evidence type="ECO:0000313" key="1">
    <source>
        <dbReference type="EMBL" id="CEK96923.1"/>
    </source>
</evidence>
<sequence length="65" mass="7389">MERTWYLCHERRAGHEDVCGNERTDTLASISSIVGELMIDKESVLQSIDVRLLNEDIKIDVGSIQ</sequence>
<protein>
    <submittedName>
        <fullName evidence="1">Uncharacterized protein</fullName>
    </submittedName>
</protein>